<accession>A0A6M5YRX9</accession>
<gene>
    <name evidence="1" type="ORF">FTUN_3286</name>
</gene>
<organism evidence="1 2">
    <name type="scientific">Frigoriglobus tundricola</name>
    <dbReference type="NCBI Taxonomy" id="2774151"/>
    <lineage>
        <taxon>Bacteria</taxon>
        <taxon>Pseudomonadati</taxon>
        <taxon>Planctomycetota</taxon>
        <taxon>Planctomycetia</taxon>
        <taxon>Gemmatales</taxon>
        <taxon>Gemmataceae</taxon>
        <taxon>Frigoriglobus</taxon>
    </lineage>
</organism>
<evidence type="ECO:0000313" key="2">
    <source>
        <dbReference type="Proteomes" id="UP000503447"/>
    </source>
</evidence>
<dbReference type="RefSeq" id="WP_171471466.1">
    <property type="nucleotide sequence ID" value="NZ_CP053452.2"/>
</dbReference>
<protein>
    <submittedName>
        <fullName evidence="1">Uncharacterized protein</fullName>
    </submittedName>
</protein>
<dbReference type="Proteomes" id="UP000503447">
    <property type="component" value="Chromosome"/>
</dbReference>
<proteinExistence type="predicted"/>
<name>A0A6M5YRX9_9BACT</name>
<sequence length="140" mass="15702">MDPTTLVSRERADHAGEFLKRLPAEGLITRGAIWAQLDSDGRPYLYIVTPSVESEGPIEANLRLGRALREFQKGVSDPFRRLDPFEIKLIAPSDPLAGWVQKWYERRPDDRPTIHYGSSFNGAPSDGAYLYPAAMFARPA</sequence>
<evidence type="ECO:0000313" key="1">
    <source>
        <dbReference type="EMBL" id="QJW95732.1"/>
    </source>
</evidence>
<reference evidence="2" key="1">
    <citation type="submission" date="2020-05" db="EMBL/GenBank/DDBJ databases">
        <title>Frigoriglobus tundricola gen. nov., sp. nov., a psychrotolerant cellulolytic planctomycete of the family Gemmataceae with two divergent copies of 16S rRNA gene.</title>
        <authorList>
            <person name="Kulichevskaya I.S."/>
            <person name="Ivanova A.A."/>
            <person name="Naumoff D.G."/>
            <person name="Beletsky A.V."/>
            <person name="Rijpstra W.I.C."/>
            <person name="Sinninghe Damste J.S."/>
            <person name="Mardanov A.V."/>
            <person name="Ravin N.V."/>
            <person name="Dedysh S.N."/>
        </authorList>
    </citation>
    <scope>NUCLEOTIDE SEQUENCE [LARGE SCALE GENOMIC DNA]</scope>
    <source>
        <strain evidence="2">PL17</strain>
    </source>
</reference>
<dbReference type="KEGG" id="ftj:FTUN_3286"/>
<dbReference type="AlphaFoldDB" id="A0A6M5YRX9"/>
<keyword evidence="2" id="KW-1185">Reference proteome</keyword>
<dbReference type="EMBL" id="CP053452">
    <property type="protein sequence ID" value="QJW95732.1"/>
    <property type="molecule type" value="Genomic_DNA"/>
</dbReference>